<dbReference type="AlphaFoldDB" id="A0A0F8YUZ8"/>
<gene>
    <name evidence="1" type="ORF">LCGC14_3111030</name>
</gene>
<comment type="caution">
    <text evidence="1">The sequence shown here is derived from an EMBL/GenBank/DDBJ whole genome shotgun (WGS) entry which is preliminary data.</text>
</comment>
<organism evidence="1">
    <name type="scientific">marine sediment metagenome</name>
    <dbReference type="NCBI Taxonomy" id="412755"/>
    <lineage>
        <taxon>unclassified sequences</taxon>
        <taxon>metagenomes</taxon>
        <taxon>ecological metagenomes</taxon>
    </lineage>
</organism>
<sequence>DTVRDRGLLERQGSSENLKNFLEEFLLG</sequence>
<dbReference type="EMBL" id="LAZR01067315">
    <property type="protein sequence ID" value="KKK51831.1"/>
    <property type="molecule type" value="Genomic_DNA"/>
</dbReference>
<evidence type="ECO:0000313" key="1">
    <source>
        <dbReference type="EMBL" id="KKK51831.1"/>
    </source>
</evidence>
<feature type="non-terminal residue" evidence="1">
    <location>
        <position position="1"/>
    </location>
</feature>
<accession>A0A0F8YUZ8</accession>
<protein>
    <submittedName>
        <fullName evidence="1">Uncharacterized protein</fullName>
    </submittedName>
</protein>
<reference evidence="1" key="1">
    <citation type="journal article" date="2015" name="Nature">
        <title>Complex archaea that bridge the gap between prokaryotes and eukaryotes.</title>
        <authorList>
            <person name="Spang A."/>
            <person name="Saw J.H."/>
            <person name="Jorgensen S.L."/>
            <person name="Zaremba-Niedzwiedzka K."/>
            <person name="Martijn J."/>
            <person name="Lind A.E."/>
            <person name="van Eijk R."/>
            <person name="Schleper C."/>
            <person name="Guy L."/>
            <person name="Ettema T.J."/>
        </authorList>
    </citation>
    <scope>NUCLEOTIDE SEQUENCE</scope>
</reference>
<proteinExistence type="predicted"/>
<name>A0A0F8YUZ8_9ZZZZ</name>